<reference evidence="1" key="1">
    <citation type="submission" date="2021-02" db="EMBL/GenBank/DDBJ databases">
        <authorList>
            <consortium name="DOE Joint Genome Institute"/>
            <person name="Ahrendt S."/>
            <person name="Looney B.P."/>
            <person name="Miyauchi S."/>
            <person name="Morin E."/>
            <person name="Drula E."/>
            <person name="Courty P.E."/>
            <person name="Chicoki N."/>
            <person name="Fauchery L."/>
            <person name="Kohler A."/>
            <person name="Kuo A."/>
            <person name="Labutti K."/>
            <person name="Pangilinan J."/>
            <person name="Lipzen A."/>
            <person name="Riley R."/>
            <person name="Andreopoulos W."/>
            <person name="He G."/>
            <person name="Johnson J."/>
            <person name="Barry K.W."/>
            <person name="Grigoriev I.V."/>
            <person name="Nagy L."/>
            <person name="Hibbett D."/>
            <person name="Henrissat B."/>
            <person name="Matheny P.B."/>
            <person name="Labbe J."/>
            <person name="Martin F."/>
        </authorList>
    </citation>
    <scope>NUCLEOTIDE SEQUENCE</scope>
    <source>
        <strain evidence="1">FP105234-sp</strain>
    </source>
</reference>
<keyword evidence="2" id="KW-1185">Reference proteome</keyword>
<proteinExistence type="predicted"/>
<evidence type="ECO:0000313" key="1">
    <source>
        <dbReference type="EMBL" id="KAI0048446.1"/>
    </source>
</evidence>
<accession>A0ACB8RWG1</accession>
<dbReference type="EMBL" id="MU275886">
    <property type="protein sequence ID" value="KAI0048446.1"/>
    <property type="molecule type" value="Genomic_DNA"/>
</dbReference>
<sequence length="473" mass="51336">MDRRARTHHNSLQPICRLAPSLLSDIFTFLILPTPALCHANSWITITFVCSHFRRVALTSPLLWAHIAFPLDRTLRETMVVRAQTVPLRLDALWSVGPGDAPFISTHIGRAAALRLVVDRHQNNVLMRSLGGRAAPVLQSLDFSMTNAASDAPALPAGFLADGAPRLRHLRLQTKSLDVWACPLLLRDLRSLDIMYQSDMPKLPSVDAVLGALSGLAHCLLPSVSAVLGALGRLAHCLVKLSLDIGYPTADTEQALGSTTSEMVSLPLLTSMFFRTRVTRGDSLLHLIALPRTATLRIELVYSNELNAAALEATLPKFLNWPRIQTYDGSSAPTAFKRISVAPSQPTQGTANTVVKAWHSRRGTGEPDFSLQLGPLSDGRKRRAPASPMPIPPLAPAALDALDALATAQLEELVIDEVYRPAEADGARDIARLSQAMKKTTGLRVLELHGSVPIALAGMALEELFPELEVLRL</sequence>
<organism evidence="1 2">
    <name type="scientific">Auriscalpium vulgare</name>
    <dbReference type="NCBI Taxonomy" id="40419"/>
    <lineage>
        <taxon>Eukaryota</taxon>
        <taxon>Fungi</taxon>
        <taxon>Dikarya</taxon>
        <taxon>Basidiomycota</taxon>
        <taxon>Agaricomycotina</taxon>
        <taxon>Agaricomycetes</taxon>
        <taxon>Russulales</taxon>
        <taxon>Auriscalpiaceae</taxon>
        <taxon>Auriscalpium</taxon>
    </lineage>
</organism>
<comment type="caution">
    <text evidence="1">The sequence shown here is derived from an EMBL/GenBank/DDBJ whole genome shotgun (WGS) entry which is preliminary data.</text>
</comment>
<evidence type="ECO:0000313" key="2">
    <source>
        <dbReference type="Proteomes" id="UP000814033"/>
    </source>
</evidence>
<gene>
    <name evidence="1" type="ORF">FA95DRAFT_1605201</name>
</gene>
<protein>
    <submittedName>
        <fullName evidence="1">Uncharacterized protein</fullName>
    </submittedName>
</protein>
<reference evidence="1" key="2">
    <citation type="journal article" date="2022" name="New Phytol.">
        <title>Evolutionary transition to the ectomycorrhizal habit in the genomes of a hyperdiverse lineage of mushroom-forming fungi.</title>
        <authorList>
            <person name="Looney B."/>
            <person name="Miyauchi S."/>
            <person name="Morin E."/>
            <person name="Drula E."/>
            <person name="Courty P.E."/>
            <person name="Kohler A."/>
            <person name="Kuo A."/>
            <person name="LaButti K."/>
            <person name="Pangilinan J."/>
            <person name="Lipzen A."/>
            <person name="Riley R."/>
            <person name="Andreopoulos W."/>
            <person name="He G."/>
            <person name="Johnson J."/>
            <person name="Nolan M."/>
            <person name="Tritt A."/>
            <person name="Barry K.W."/>
            <person name="Grigoriev I.V."/>
            <person name="Nagy L.G."/>
            <person name="Hibbett D."/>
            <person name="Henrissat B."/>
            <person name="Matheny P.B."/>
            <person name="Labbe J."/>
            <person name="Martin F.M."/>
        </authorList>
    </citation>
    <scope>NUCLEOTIDE SEQUENCE</scope>
    <source>
        <strain evidence="1">FP105234-sp</strain>
    </source>
</reference>
<dbReference type="Proteomes" id="UP000814033">
    <property type="component" value="Unassembled WGS sequence"/>
</dbReference>
<name>A0ACB8RWG1_9AGAM</name>